<dbReference type="EMBL" id="FO203512">
    <property type="protein sequence ID" value="CCK76937.1"/>
    <property type="molecule type" value="Genomic_DNA"/>
</dbReference>
<dbReference type="Gene3D" id="1.10.10.10">
    <property type="entry name" value="Winged helix-like DNA-binding domain superfamily/Winged helix DNA-binding domain"/>
    <property type="match status" value="2"/>
</dbReference>
<reference evidence="6 7" key="1">
    <citation type="journal article" date="2013" name="Nat. Commun.">
        <title>Genome sequence and functional genomic analysis of the oil-degrading bacterium Oleispira antarctica.</title>
        <authorList>
            <person name="Kube M."/>
            <person name="Chernikova T.N."/>
            <person name="Al-Ramahi Y."/>
            <person name="Beloqui A."/>
            <person name="Lopez-Cortez N."/>
            <person name="Guazzaroni M.E."/>
            <person name="Heipieper H.J."/>
            <person name="Klages S."/>
            <person name="Kotsyurbenko O.R."/>
            <person name="Langer I."/>
            <person name="Nechitaylo T.Y."/>
            <person name="Lunsdorf H."/>
            <person name="Fernandez M."/>
            <person name="Juarez S."/>
            <person name="Ciordia S."/>
            <person name="Singer A."/>
            <person name="Kagan O."/>
            <person name="Egorova O."/>
            <person name="Petit P.A."/>
            <person name="Stogios P."/>
            <person name="Kim Y."/>
            <person name="Tchigvintsev A."/>
            <person name="Flick R."/>
            <person name="Denaro R."/>
            <person name="Genovese M."/>
            <person name="Albar J.P."/>
            <person name="Reva O.N."/>
            <person name="Martinez-Gomariz M."/>
            <person name="Tran H."/>
            <person name="Ferrer M."/>
            <person name="Savchenko A."/>
            <person name="Yakunin A.F."/>
            <person name="Yakimov M.M."/>
            <person name="Golyshina O.V."/>
            <person name="Reinhardt R."/>
            <person name="Golyshin P.N."/>
        </authorList>
    </citation>
    <scope>NUCLEOTIDE SEQUENCE [LARGE SCALE GENOMIC DNA]</scope>
</reference>
<keyword evidence="1" id="KW-0805">Transcription regulation</keyword>
<feature type="domain" description="RNA polymerase sigma-70" evidence="5">
    <location>
        <begin position="167"/>
        <end position="180"/>
    </location>
</feature>
<gene>
    <name evidence="6" type="primary">rpoD</name>
    <name evidence="6" type="ORF">OLEAN_C27610</name>
</gene>
<evidence type="ECO:0000259" key="5">
    <source>
        <dbReference type="PROSITE" id="PS00715"/>
    </source>
</evidence>
<dbReference type="Proteomes" id="UP000032749">
    <property type="component" value="Chromosome"/>
</dbReference>
<dbReference type="InterPro" id="IPR000943">
    <property type="entry name" value="RNA_pol_sigma70"/>
</dbReference>
<dbReference type="OrthoDB" id="6190618at2"/>
<evidence type="ECO:0000256" key="3">
    <source>
        <dbReference type="ARBA" id="ARBA00023125"/>
    </source>
</evidence>
<organism evidence="6 7">
    <name type="scientific">Oleispira antarctica RB-8</name>
    <dbReference type="NCBI Taxonomy" id="698738"/>
    <lineage>
        <taxon>Bacteria</taxon>
        <taxon>Pseudomonadati</taxon>
        <taxon>Pseudomonadota</taxon>
        <taxon>Gammaproteobacteria</taxon>
        <taxon>Oceanospirillales</taxon>
        <taxon>Oceanospirillaceae</taxon>
        <taxon>Oleispira</taxon>
    </lineage>
</organism>
<sequence>MNSNEVNQLIQHYPDIQILSPEKELSIATKMDNAMEQLAQVVLVQEHLLEQVCDILVAQYQSSPDLDDFLTQYDLLLLARHSEALTKDINVSESSLSVSLIHLPCDRSNVFDFLLAQVNQIEVPLCDYAQKLKKQYELSRNQLVQGNIRLVMHIAKRFANKGVDTEELIQEGSIGLIKAAEKYNLHKGFRFTTYAYWWIQQAIKNALNQKRSAIRIPINTSDRIFKIELAKQQYYNRYEELPTLKQLQKLTGLKQEQILSVSNVGNLTVSMNAPVYEDGLMLEEILVSEENTATYSNENMLNINDKDYLRSMIKQLPKRQQTIVYLYHGIGINDSLSFGEIAPQIGVTLERTRQLYHKSIAFLRELSHVKTA</sequence>
<dbReference type="HOGENOM" id="CLU_014793_3_5_6"/>
<protein>
    <submittedName>
        <fullName evidence="6">RNA polymerase sigma-A factor</fullName>
    </submittedName>
</protein>
<dbReference type="Pfam" id="PF04545">
    <property type="entry name" value="Sigma70_r4"/>
    <property type="match status" value="1"/>
</dbReference>
<keyword evidence="4" id="KW-0804">Transcription</keyword>
<evidence type="ECO:0000256" key="2">
    <source>
        <dbReference type="ARBA" id="ARBA00023082"/>
    </source>
</evidence>
<evidence type="ECO:0000256" key="1">
    <source>
        <dbReference type="ARBA" id="ARBA00023015"/>
    </source>
</evidence>
<dbReference type="Pfam" id="PF04542">
    <property type="entry name" value="Sigma70_r2"/>
    <property type="match status" value="1"/>
</dbReference>
<keyword evidence="7" id="KW-1185">Reference proteome</keyword>
<evidence type="ECO:0000313" key="7">
    <source>
        <dbReference type="Proteomes" id="UP000032749"/>
    </source>
</evidence>
<dbReference type="PRINTS" id="PR00046">
    <property type="entry name" value="SIGMA70FCT"/>
</dbReference>
<dbReference type="PROSITE" id="PS00715">
    <property type="entry name" value="SIGMA70_1"/>
    <property type="match status" value="1"/>
</dbReference>
<dbReference type="GO" id="GO:0006352">
    <property type="term" value="P:DNA-templated transcription initiation"/>
    <property type="evidence" value="ECO:0007669"/>
    <property type="project" value="InterPro"/>
</dbReference>
<dbReference type="Gene3D" id="1.20.120.1810">
    <property type="match status" value="1"/>
</dbReference>
<dbReference type="InterPro" id="IPR014284">
    <property type="entry name" value="RNA_pol_sigma-70_dom"/>
</dbReference>
<dbReference type="GO" id="GO:0016987">
    <property type="term" value="F:sigma factor activity"/>
    <property type="evidence" value="ECO:0007669"/>
    <property type="project" value="UniProtKB-KW"/>
</dbReference>
<dbReference type="NCBIfam" id="TIGR02937">
    <property type="entry name" value="sigma70-ECF"/>
    <property type="match status" value="1"/>
</dbReference>
<dbReference type="InterPro" id="IPR007627">
    <property type="entry name" value="RNA_pol_sigma70_r2"/>
</dbReference>
<dbReference type="GO" id="GO:0003677">
    <property type="term" value="F:DNA binding"/>
    <property type="evidence" value="ECO:0007669"/>
    <property type="project" value="UniProtKB-KW"/>
</dbReference>
<dbReference type="PANTHER" id="PTHR30603">
    <property type="entry name" value="RNA POLYMERASE SIGMA FACTOR RPO"/>
    <property type="match status" value="1"/>
</dbReference>
<dbReference type="KEGG" id="oai:OLEAN_C27610"/>
<dbReference type="InterPro" id="IPR013325">
    <property type="entry name" value="RNA_pol_sigma_r2"/>
</dbReference>
<dbReference type="AlphaFoldDB" id="R4YPE8"/>
<dbReference type="InterPro" id="IPR013324">
    <property type="entry name" value="RNA_pol_sigma_r3/r4-like"/>
</dbReference>
<dbReference type="InterPro" id="IPR050239">
    <property type="entry name" value="Sigma-70_RNA_pol_init_factors"/>
</dbReference>
<evidence type="ECO:0000256" key="4">
    <source>
        <dbReference type="ARBA" id="ARBA00023163"/>
    </source>
</evidence>
<dbReference type="STRING" id="698738.OLEAN_C27610"/>
<dbReference type="SUPFAM" id="SSF88946">
    <property type="entry name" value="Sigma2 domain of RNA polymerase sigma factors"/>
    <property type="match status" value="1"/>
</dbReference>
<dbReference type="InterPro" id="IPR036388">
    <property type="entry name" value="WH-like_DNA-bd_sf"/>
</dbReference>
<keyword evidence="3" id="KW-0238">DNA-binding</keyword>
<name>R4YPE8_OLEAN</name>
<evidence type="ECO:0000313" key="6">
    <source>
        <dbReference type="EMBL" id="CCK76937.1"/>
    </source>
</evidence>
<accession>R4YPE8</accession>
<dbReference type="PANTHER" id="PTHR30603:SF17">
    <property type="entry name" value="RNA POLYMERASE SIGMA-G FACTOR"/>
    <property type="match status" value="1"/>
</dbReference>
<proteinExistence type="predicted"/>
<dbReference type="InterPro" id="IPR007630">
    <property type="entry name" value="RNA_pol_sigma70_r4"/>
</dbReference>
<dbReference type="SUPFAM" id="SSF88659">
    <property type="entry name" value="Sigma3 and sigma4 domains of RNA polymerase sigma factors"/>
    <property type="match status" value="2"/>
</dbReference>
<keyword evidence="2" id="KW-0731">Sigma factor</keyword>